<dbReference type="GO" id="GO:0035861">
    <property type="term" value="C:site of double-strand break"/>
    <property type="evidence" value="ECO:0007669"/>
    <property type="project" value="TreeGrafter"/>
</dbReference>
<comment type="subcellular location">
    <subcellularLocation>
        <location evidence="10">Nucleus</location>
    </subcellularLocation>
</comment>
<evidence type="ECO:0000256" key="1">
    <source>
        <dbReference type="ARBA" id="ARBA00001936"/>
    </source>
</evidence>
<dbReference type="GO" id="GO:0097552">
    <property type="term" value="P:mitochondrial double-strand break repair via homologous recombination"/>
    <property type="evidence" value="ECO:0007669"/>
    <property type="project" value="TreeGrafter"/>
</dbReference>
<feature type="compositionally biased region" description="Basic residues" evidence="11">
    <location>
        <begin position="475"/>
        <end position="486"/>
    </location>
</feature>
<feature type="region of interest" description="Disordered" evidence="11">
    <location>
        <begin position="429"/>
        <end position="587"/>
    </location>
</feature>
<feature type="compositionally biased region" description="Polar residues" evidence="11">
    <location>
        <begin position="578"/>
        <end position="587"/>
    </location>
</feature>
<dbReference type="FunFam" id="3.30.110.110:FF:000004">
    <property type="entry name" value="Double-strand break repair protein"/>
    <property type="match status" value="1"/>
</dbReference>
<dbReference type="Gene3D" id="3.30.110.110">
    <property type="entry name" value="Mre11, capping domain"/>
    <property type="match status" value="1"/>
</dbReference>
<feature type="compositionally biased region" description="Low complexity" evidence="11">
    <location>
        <begin position="527"/>
        <end position="548"/>
    </location>
</feature>
<evidence type="ECO:0000256" key="6">
    <source>
        <dbReference type="ARBA" id="ARBA00022801"/>
    </source>
</evidence>
<evidence type="ECO:0000256" key="7">
    <source>
        <dbReference type="ARBA" id="ARBA00022839"/>
    </source>
</evidence>
<feature type="compositionally biased region" description="Acidic residues" evidence="11">
    <location>
        <begin position="565"/>
        <end position="574"/>
    </location>
</feature>
<evidence type="ECO:0000256" key="4">
    <source>
        <dbReference type="ARBA" id="ARBA00022759"/>
    </source>
</evidence>
<keyword evidence="2 10" id="KW-0540">Nuclease</keyword>
<feature type="compositionally biased region" description="Polar residues" evidence="11">
    <location>
        <begin position="430"/>
        <end position="447"/>
    </location>
</feature>
<keyword evidence="5 10" id="KW-0227">DNA damage</keyword>
<dbReference type="GO" id="GO:0031573">
    <property type="term" value="P:mitotic intra-S DNA damage checkpoint signaling"/>
    <property type="evidence" value="ECO:0007669"/>
    <property type="project" value="TreeGrafter"/>
</dbReference>
<keyword evidence="8 10" id="KW-0234">DNA repair</keyword>
<keyword evidence="3" id="KW-0479">Metal-binding</keyword>
<name>A0AAD9VH73_ACRCE</name>
<evidence type="ECO:0000256" key="3">
    <source>
        <dbReference type="ARBA" id="ARBA00022723"/>
    </source>
</evidence>
<dbReference type="InterPro" id="IPR007281">
    <property type="entry name" value="Mre11_DNA-bd"/>
</dbReference>
<comment type="similarity">
    <text evidence="10">Belongs to the MRE11/RAD32 family.</text>
</comment>
<evidence type="ECO:0000313" key="14">
    <source>
        <dbReference type="Proteomes" id="UP001249851"/>
    </source>
</evidence>
<evidence type="ECO:0000256" key="2">
    <source>
        <dbReference type="ARBA" id="ARBA00022722"/>
    </source>
</evidence>
<dbReference type="Pfam" id="PF04152">
    <property type="entry name" value="Mre11_DNA_bind"/>
    <property type="match status" value="1"/>
</dbReference>
<dbReference type="InterPro" id="IPR029052">
    <property type="entry name" value="Metallo-depent_PP-like"/>
</dbReference>
<dbReference type="GO" id="GO:0000723">
    <property type="term" value="P:telomere maintenance"/>
    <property type="evidence" value="ECO:0007669"/>
    <property type="project" value="TreeGrafter"/>
</dbReference>
<reference evidence="13" key="2">
    <citation type="journal article" date="2023" name="Science">
        <title>Genomic signatures of disease resistance in endangered staghorn corals.</title>
        <authorList>
            <person name="Vollmer S.V."/>
            <person name="Selwyn J.D."/>
            <person name="Despard B.A."/>
            <person name="Roesel C.L."/>
        </authorList>
    </citation>
    <scope>NUCLEOTIDE SEQUENCE</scope>
    <source>
        <strain evidence="13">K2</strain>
    </source>
</reference>
<keyword evidence="4 10" id="KW-0255">Endonuclease</keyword>
<keyword evidence="6 10" id="KW-0378">Hydrolase</keyword>
<evidence type="ECO:0000313" key="13">
    <source>
        <dbReference type="EMBL" id="KAK2573815.1"/>
    </source>
</evidence>
<keyword evidence="10" id="KW-0539">Nucleus</keyword>
<dbReference type="Gene3D" id="3.60.21.10">
    <property type="match status" value="1"/>
</dbReference>
<dbReference type="InterPro" id="IPR003701">
    <property type="entry name" value="Mre11"/>
</dbReference>
<dbReference type="PIRSF" id="PIRSF000882">
    <property type="entry name" value="DSB_repair_MRE11"/>
    <property type="match status" value="1"/>
</dbReference>
<dbReference type="EMBL" id="JARQWQ010000002">
    <property type="protein sequence ID" value="KAK2573815.1"/>
    <property type="molecule type" value="Genomic_DNA"/>
</dbReference>
<keyword evidence="7 10" id="KW-0269">Exonuclease</keyword>
<comment type="cofactor">
    <cofactor evidence="1 10">
        <name>Mn(2+)</name>
        <dbReference type="ChEBI" id="CHEBI:29035"/>
    </cofactor>
</comment>
<dbReference type="GO" id="GO:0030145">
    <property type="term" value="F:manganese ion binding"/>
    <property type="evidence" value="ECO:0007669"/>
    <property type="project" value="UniProtKB-UniRule"/>
</dbReference>
<accession>A0AAD9VH73</accession>
<dbReference type="GO" id="GO:0006303">
    <property type="term" value="P:double-strand break repair via nonhomologous end joining"/>
    <property type="evidence" value="ECO:0007669"/>
    <property type="project" value="TreeGrafter"/>
</dbReference>
<evidence type="ECO:0000256" key="8">
    <source>
        <dbReference type="ARBA" id="ARBA00023204"/>
    </source>
</evidence>
<feature type="compositionally biased region" description="Polar residues" evidence="11">
    <location>
        <begin position="492"/>
        <end position="503"/>
    </location>
</feature>
<reference evidence="13" key="1">
    <citation type="journal article" date="2023" name="G3 (Bethesda)">
        <title>Whole genome assembly and annotation of the endangered Caribbean coral Acropora cervicornis.</title>
        <authorList>
            <person name="Selwyn J.D."/>
            <person name="Vollmer S.V."/>
        </authorList>
    </citation>
    <scope>NUCLEOTIDE SEQUENCE</scope>
    <source>
        <strain evidence="13">K2</strain>
    </source>
</reference>
<comment type="caution">
    <text evidence="13">The sequence shown here is derived from an EMBL/GenBank/DDBJ whole genome shotgun (WGS) entry which is preliminary data.</text>
</comment>
<evidence type="ECO:0000256" key="10">
    <source>
        <dbReference type="PIRNR" id="PIRNR000882"/>
    </source>
</evidence>
<dbReference type="PANTHER" id="PTHR10139">
    <property type="entry name" value="DOUBLE-STRAND BREAK REPAIR PROTEIN MRE11"/>
    <property type="match status" value="1"/>
</dbReference>
<feature type="domain" description="Mre11 DNA-binding" evidence="12">
    <location>
        <begin position="198"/>
        <end position="362"/>
    </location>
</feature>
<dbReference type="GO" id="GO:0030870">
    <property type="term" value="C:Mre11 complex"/>
    <property type="evidence" value="ECO:0007669"/>
    <property type="project" value="UniProtKB-UniRule"/>
</dbReference>
<evidence type="ECO:0000256" key="9">
    <source>
        <dbReference type="ARBA" id="ARBA00023211"/>
    </source>
</evidence>
<sequence length="587" mass="66646">MSMVNLPGATDGNLCALDLLSVCGFVNYFGRAASIDDITVSPILIQKGRAKLALYGLGSIRDERLHRTFLNQKIKMLRPKEDSNSWFNVFVLHQNRSKHGLTNYIPEKFLDDFLDLVIWGHEHECIIDPKESEDPNVSFYVSQPGSSVATSLCEGEAKTNENIKIPNVKALIWVLFMNIIFCCSRHVAILEIREQGGFRMTKVKLETVRPFYIEDVVLSNTDIDPTQEERVMAYLVEKVEQLIEKAGREHSGNPRQPDKPLIRIRVDYSDGFTSFNTRRFGQQFVDRVANPKDILLFYRRKTHPTKGDKKNQGDTRIPHLHPEALDTIRMEDLIKEYLTSKDNALELCILTEGRMAQALREFVEKDEKEAISALVKWQLDQAQKHLKARRNVREENIETEVVKHTETVRQREEEDDTMETEDIRKVLQESRASQLNNDDHNMNGSGSSDDDRPSTIEGIKPNTSTVGKGDERGRGRGRGRGARGRGRAAAGTSHTIMDSINSASKRRRPQKKVPQEIISDDDDDNSESNVSLASSAQRTRTTRPSTSQVSMKGKMKKDVITCVVNEDDSDDSDDPFSMQPSNKRSRR</sequence>
<dbReference type="AlphaFoldDB" id="A0AAD9VH73"/>
<protein>
    <recommendedName>
        <fullName evidence="10">Double-strand break repair protein</fullName>
    </recommendedName>
</protein>
<gene>
    <name evidence="13" type="ORF">P5673_001517</name>
</gene>
<dbReference type="GO" id="GO:0042138">
    <property type="term" value="P:meiotic DNA double-strand break formation"/>
    <property type="evidence" value="ECO:0007669"/>
    <property type="project" value="TreeGrafter"/>
</dbReference>
<dbReference type="Proteomes" id="UP001249851">
    <property type="component" value="Unassembled WGS sequence"/>
</dbReference>
<dbReference type="InterPro" id="IPR038487">
    <property type="entry name" value="Mre11_capping_dom"/>
</dbReference>
<proteinExistence type="inferred from homology"/>
<keyword evidence="9 10" id="KW-0464">Manganese</keyword>
<evidence type="ECO:0000259" key="12">
    <source>
        <dbReference type="SMART" id="SM01347"/>
    </source>
</evidence>
<dbReference type="InterPro" id="IPR041796">
    <property type="entry name" value="Mre11_N"/>
</dbReference>
<dbReference type="GO" id="GO:0008296">
    <property type="term" value="F:3'-5'-DNA exonuclease activity"/>
    <property type="evidence" value="ECO:0007669"/>
    <property type="project" value="InterPro"/>
</dbReference>
<dbReference type="SMART" id="SM01347">
    <property type="entry name" value="Mre11_DNA_bind"/>
    <property type="match status" value="1"/>
</dbReference>
<comment type="function">
    <text evidence="10">Core component of the MRN complex, which plays a central role in double-strand break (DSB) repair, DNA recombination, maintenance of telomere integrity and meiosis. The MRN complex is involved in the repair of DNA double-strand breaks (DSBs) via homologous recombination (HR), an error-free mechanism which primarily occurs during S and G2 phases. The complex (1) mediates the end resection of damaged DNA, which generates proper single-stranded DNA, a key initial steps in HR, and is (2) required for the recruitment of other repair factors and efficient activation of ATM and ATR upon DNA damage. Within the MRN complex, MRE11 possesses both single-strand endonuclease activity and double-strand-specific 3'-5' exonuclease activity. MRE11 first endonucleolytically cleaves the 5' strand at DNA DSB ends to prevent non-homologous end joining (NHEJ) and licence HR. It then generates a single-stranded DNA gap via 3' to 5' exonucleolytic degradation, which is required for single-strand invasion and recombination.</text>
</comment>
<dbReference type="SUPFAM" id="SSF56300">
    <property type="entry name" value="Metallo-dependent phosphatases"/>
    <property type="match status" value="1"/>
</dbReference>
<dbReference type="CDD" id="cd00840">
    <property type="entry name" value="MPP_Mre11_N"/>
    <property type="match status" value="1"/>
</dbReference>
<dbReference type="GO" id="GO:0000014">
    <property type="term" value="F:single-stranded DNA endodeoxyribonuclease activity"/>
    <property type="evidence" value="ECO:0007669"/>
    <property type="project" value="TreeGrafter"/>
</dbReference>
<dbReference type="GO" id="GO:0000724">
    <property type="term" value="P:double-strand break repair via homologous recombination"/>
    <property type="evidence" value="ECO:0007669"/>
    <property type="project" value="TreeGrafter"/>
</dbReference>
<evidence type="ECO:0000256" key="5">
    <source>
        <dbReference type="ARBA" id="ARBA00022763"/>
    </source>
</evidence>
<keyword evidence="14" id="KW-1185">Reference proteome</keyword>
<dbReference type="GO" id="GO:0007095">
    <property type="term" value="P:mitotic G2 DNA damage checkpoint signaling"/>
    <property type="evidence" value="ECO:0007669"/>
    <property type="project" value="TreeGrafter"/>
</dbReference>
<organism evidence="13 14">
    <name type="scientific">Acropora cervicornis</name>
    <name type="common">Staghorn coral</name>
    <dbReference type="NCBI Taxonomy" id="6130"/>
    <lineage>
        <taxon>Eukaryota</taxon>
        <taxon>Metazoa</taxon>
        <taxon>Cnidaria</taxon>
        <taxon>Anthozoa</taxon>
        <taxon>Hexacorallia</taxon>
        <taxon>Scleractinia</taxon>
        <taxon>Astrocoeniina</taxon>
        <taxon>Acroporidae</taxon>
        <taxon>Acropora</taxon>
    </lineage>
</organism>
<dbReference type="PANTHER" id="PTHR10139:SF1">
    <property type="entry name" value="DOUBLE-STRAND BREAK REPAIR PROTEIN MRE11"/>
    <property type="match status" value="1"/>
</dbReference>
<evidence type="ECO:0000256" key="11">
    <source>
        <dbReference type="SAM" id="MobiDB-lite"/>
    </source>
</evidence>
<keyword evidence="10" id="KW-0469">Meiosis</keyword>